<dbReference type="PANTHER" id="PTHR10075">
    <property type="entry name" value="BASIGIN RELATED"/>
    <property type="match status" value="1"/>
</dbReference>
<reference evidence="13 14" key="1">
    <citation type="submission" date="2015-04" db="EMBL/GenBank/DDBJ databases">
        <title>Lasius niger genome sequencing.</title>
        <authorList>
            <person name="Konorov E.A."/>
            <person name="Nikitin M.A."/>
            <person name="Kirill M.V."/>
            <person name="Chang P."/>
        </authorList>
    </citation>
    <scope>NUCLEOTIDE SEQUENCE [LARGE SCALE GENOMIC DNA]</scope>
    <source>
        <tissue evidence="13">Whole</tissue>
    </source>
</reference>
<keyword evidence="4" id="KW-0677">Repeat</keyword>
<dbReference type="SMART" id="SM00409">
    <property type="entry name" value="IG"/>
    <property type="match status" value="13"/>
</dbReference>
<dbReference type="Pfam" id="PF07679">
    <property type="entry name" value="I-set"/>
    <property type="match status" value="5"/>
</dbReference>
<dbReference type="SUPFAM" id="SSF49265">
    <property type="entry name" value="Fibronectin type III"/>
    <property type="match status" value="2"/>
</dbReference>
<feature type="domain" description="Ig-like" evidence="11">
    <location>
        <begin position="805"/>
        <end position="897"/>
    </location>
</feature>
<feature type="domain" description="Ig-like" evidence="11">
    <location>
        <begin position="1190"/>
        <end position="1282"/>
    </location>
</feature>
<feature type="domain" description="Ig-like" evidence="11">
    <location>
        <begin position="1092"/>
        <end position="1185"/>
    </location>
</feature>
<keyword evidence="14" id="KW-1185">Reference proteome</keyword>
<feature type="domain" description="Ig-like" evidence="11">
    <location>
        <begin position="89"/>
        <end position="181"/>
    </location>
</feature>
<keyword evidence="3" id="KW-0732">Signal</keyword>
<keyword evidence="9" id="KW-0393">Immunoglobulin domain</keyword>
<dbReference type="InterPro" id="IPR003599">
    <property type="entry name" value="Ig_sub"/>
</dbReference>
<dbReference type="FunFam" id="2.60.40.10:FF:000311">
    <property type="entry name" value="Down syndrome cell adhesion molecule, isoform D"/>
    <property type="match status" value="1"/>
</dbReference>
<feature type="domain" description="Ig-like" evidence="11">
    <location>
        <begin position="222"/>
        <end position="313"/>
    </location>
</feature>
<dbReference type="OrthoDB" id="5982258at2759"/>
<feature type="domain" description="Ig-like" evidence="11">
    <location>
        <begin position="707"/>
        <end position="800"/>
    </location>
</feature>
<feature type="domain" description="Ig-like" evidence="11">
    <location>
        <begin position="902"/>
        <end position="989"/>
    </location>
</feature>
<dbReference type="PANTHER" id="PTHR10075:SF101">
    <property type="entry name" value="ZWEI IG DOMAIN PROTEIN ZIG-3"/>
    <property type="match status" value="1"/>
</dbReference>
<organism evidence="13 14">
    <name type="scientific">Lasius niger</name>
    <name type="common">Black garden ant</name>
    <dbReference type="NCBI Taxonomy" id="67767"/>
    <lineage>
        <taxon>Eukaryota</taxon>
        <taxon>Metazoa</taxon>
        <taxon>Ecdysozoa</taxon>
        <taxon>Arthropoda</taxon>
        <taxon>Hexapoda</taxon>
        <taxon>Insecta</taxon>
        <taxon>Pterygota</taxon>
        <taxon>Neoptera</taxon>
        <taxon>Endopterygota</taxon>
        <taxon>Hymenoptera</taxon>
        <taxon>Apocrita</taxon>
        <taxon>Aculeata</taxon>
        <taxon>Formicoidea</taxon>
        <taxon>Formicidae</taxon>
        <taxon>Formicinae</taxon>
        <taxon>Lasius</taxon>
        <taxon>Lasius</taxon>
    </lineage>
</organism>
<dbReference type="PROSITE" id="PS50853">
    <property type="entry name" value="FN3"/>
    <property type="match status" value="3"/>
</dbReference>
<evidence type="ECO:0000256" key="6">
    <source>
        <dbReference type="ARBA" id="ARBA00022989"/>
    </source>
</evidence>
<keyword evidence="7" id="KW-0472">Membrane</keyword>
<dbReference type="FunFam" id="2.60.40.10:FF:000093">
    <property type="entry name" value="Down syndrome cell adhesion molecule, isoform B"/>
    <property type="match status" value="1"/>
</dbReference>
<evidence type="ECO:0000256" key="7">
    <source>
        <dbReference type="ARBA" id="ARBA00023136"/>
    </source>
</evidence>
<dbReference type="InterPro" id="IPR007110">
    <property type="entry name" value="Ig-like_dom"/>
</dbReference>
<dbReference type="PaxDb" id="67767-A0A0J7NPA5"/>
<feature type="domain" description="Ig-like" evidence="11">
    <location>
        <begin position="609"/>
        <end position="702"/>
    </location>
</feature>
<evidence type="ECO:0000313" key="14">
    <source>
        <dbReference type="Proteomes" id="UP000036403"/>
    </source>
</evidence>
<evidence type="ECO:0000256" key="4">
    <source>
        <dbReference type="ARBA" id="ARBA00022737"/>
    </source>
</evidence>
<evidence type="ECO:0000259" key="11">
    <source>
        <dbReference type="PROSITE" id="PS50835"/>
    </source>
</evidence>
<comment type="subcellular location">
    <subcellularLocation>
        <location evidence="1">Membrane</location>
        <topology evidence="1">Single-pass membrane protein</topology>
    </subcellularLocation>
</comment>
<dbReference type="GO" id="GO:0007411">
    <property type="term" value="P:axon guidance"/>
    <property type="evidence" value="ECO:0007669"/>
    <property type="project" value="TreeGrafter"/>
</dbReference>
<keyword evidence="2" id="KW-0812">Transmembrane</keyword>
<name>A0A0J7NPA5_LASNI</name>
<dbReference type="STRING" id="67767.A0A0J7NPA5"/>
<accession>A0A0J7NPA5</accession>
<evidence type="ECO:0000256" key="9">
    <source>
        <dbReference type="ARBA" id="ARBA00023319"/>
    </source>
</evidence>
<keyword evidence="5" id="KW-0130">Cell adhesion</keyword>
<feature type="domain" description="Ig-like" evidence="11">
    <location>
        <begin position="318"/>
        <end position="410"/>
    </location>
</feature>
<gene>
    <name evidence="13" type="ORF">RF55_5523</name>
</gene>
<feature type="domain" description="Ig-like" evidence="11">
    <location>
        <begin position="415"/>
        <end position="507"/>
    </location>
</feature>
<feature type="domain" description="Ig-like" evidence="11">
    <location>
        <begin position="512"/>
        <end position="604"/>
    </location>
</feature>
<feature type="domain" description="Fibronectin type-III" evidence="12">
    <location>
        <begin position="1497"/>
        <end position="1593"/>
    </location>
</feature>
<dbReference type="GO" id="GO:0070593">
    <property type="term" value="P:dendrite self-avoidance"/>
    <property type="evidence" value="ECO:0007669"/>
    <property type="project" value="TreeGrafter"/>
</dbReference>
<dbReference type="PROSITE" id="PS50835">
    <property type="entry name" value="IG_LIKE"/>
    <property type="match status" value="13"/>
</dbReference>
<dbReference type="GO" id="GO:0098632">
    <property type="term" value="F:cell-cell adhesion mediator activity"/>
    <property type="evidence" value="ECO:0007669"/>
    <property type="project" value="TreeGrafter"/>
</dbReference>
<dbReference type="Proteomes" id="UP000036403">
    <property type="component" value="Unassembled WGS sequence"/>
</dbReference>
<dbReference type="EMBL" id="LBMM01002805">
    <property type="protein sequence ID" value="KMQ94335.1"/>
    <property type="molecule type" value="Genomic_DNA"/>
</dbReference>
<dbReference type="Pfam" id="PF13927">
    <property type="entry name" value="Ig_3"/>
    <property type="match status" value="8"/>
</dbReference>
<dbReference type="FunFam" id="2.60.40.10:FF:000498">
    <property type="entry name" value="Down syndrome cell adhesion molecule, isoform J"/>
    <property type="match status" value="1"/>
</dbReference>
<dbReference type="SMART" id="SM00060">
    <property type="entry name" value="FN3"/>
    <property type="match status" value="3"/>
</dbReference>
<feature type="region of interest" description="Disordered" evidence="10">
    <location>
        <begin position="1478"/>
        <end position="1501"/>
    </location>
</feature>
<evidence type="ECO:0000313" key="13">
    <source>
        <dbReference type="EMBL" id="KMQ94335.1"/>
    </source>
</evidence>
<dbReference type="InterPro" id="IPR013783">
    <property type="entry name" value="Ig-like_fold"/>
</dbReference>
<evidence type="ECO:0000259" key="12">
    <source>
        <dbReference type="PROSITE" id="PS50853"/>
    </source>
</evidence>
<dbReference type="InterPro" id="IPR036116">
    <property type="entry name" value="FN3_sf"/>
</dbReference>
<dbReference type="Pfam" id="PF00041">
    <property type="entry name" value="fn3"/>
    <property type="match status" value="3"/>
</dbReference>
<dbReference type="SUPFAM" id="SSF48726">
    <property type="entry name" value="Immunoglobulin"/>
    <property type="match status" value="13"/>
</dbReference>
<evidence type="ECO:0000256" key="10">
    <source>
        <dbReference type="SAM" id="MobiDB-lite"/>
    </source>
</evidence>
<dbReference type="GO" id="GO:0005886">
    <property type="term" value="C:plasma membrane"/>
    <property type="evidence" value="ECO:0007669"/>
    <property type="project" value="TreeGrafter"/>
</dbReference>
<evidence type="ECO:0000256" key="5">
    <source>
        <dbReference type="ARBA" id="ARBA00022889"/>
    </source>
</evidence>
<feature type="domain" description="Fibronectin type-III" evidence="12">
    <location>
        <begin position="1291"/>
        <end position="1387"/>
    </location>
</feature>
<dbReference type="InterPro" id="IPR036179">
    <property type="entry name" value="Ig-like_dom_sf"/>
</dbReference>
<feature type="domain" description="Fibronectin type-III" evidence="12">
    <location>
        <begin position="1392"/>
        <end position="1492"/>
    </location>
</feature>
<evidence type="ECO:0000256" key="2">
    <source>
        <dbReference type="ARBA" id="ARBA00022692"/>
    </source>
</evidence>
<keyword evidence="6" id="KW-1133">Transmembrane helix</keyword>
<dbReference type="Gene3D" id="2.60.40.10">
    <property type="entry name" value="Immunoglobulins"/>
    <property type="match status" value="16"/>
</dbReference>
<dbReference type="FunFam" id="2.60.40.10:FF:000719">
    <property type="entry name" value="nephrin isoform X1"/>
    <property type="match status" value="1"/>
</dbReference>
<feature type="domain" description="Ig-like" evidence="11">
    <location>
        <begin position="1"/>
        <end position="84"/>
    </location>
</feature>
<dbReference type="InterPro" id="IPR003961">
    <property type="entry name" value="FN3_dom"/>
</dbReference>
<sequence length="1613" mass="172008">MADKAVNWGDSVSVVCTVVNGDSPLEITWALNGMPIEENHRISVTTTKRNSLLSIDSASPSHAGAYTCVASNAAGATTYSAELTVNVAPQIAPFDIAEEPANWGDSISVVCAILKGDLPIEIMWALNGEPIRPERSDINILATTRKNSILSIESVAARHAGVYTCSASNKAGATSHSTTLAVNGTSRPRYFLCAFALEPPHPVIAHHCPLLSVSSEIIDVAPEIAPFVLSEKPANWGETVTATCTILKGDQPIQIEWALNDQPISHDFSDITIVTSKRVSLLTIDAVTASHAGEYTCVASNAAGGTSYSASLAVNVAPEIMPFVIGEEPANWGDTITVTCTVLKGDHPIQIGWALNGEPISRDHSDISIVSTSKRVSLLTIDAVTARHAGEYTCTASNVAGGTSYSASLAVNVAPHIGPFTISDGPANSGDMVSVTCSITKGDSPIKLTWKFNGHTINPHDSDITITRINKHMSALSIESVAARHAGEYTCVATNKAGNVSHSTTLAVNVAPQIFPFTFGDEPVNSGEAISATCSILKGDFPMDIAWAFNGEPISAESADQFSITKGKRLSVLSIDAVAARHAGEYTCTASNKAGASSHTAVLAVNVAPQIAPFSISDEPANWGEAVSAVCTIVKGDLPIEVSWALNGEPITKENYADVSIASTSKRVSLITIETASPRHAGEYTCTASNAAGATSYSATLAVNVAPQIAPFSISEEPANWGEQVSAMCSILKGDLPIEIRWSLNGELLTRLTHPDIIITNTGKKTSVLTIESVTARHAGEYSCVASNLVGSVSRSAILSVNVSPQIAPISFGEEPVNAGDLVSVQCVVTKGDSPLEITWTFDGRPIQSYHSDVIVSDTGKRVKQLTIESVAARHAGEYTCVASNAAGSISHSVTLDVNVIPKLLPFAFGEEPLNSGQVVTVPCAVVEGDPPLKLRWTLNGHAISPHSGISIVDLGGRGAILSIGSVQATHAGTYTCVAENLAGRHELSADLIVNVVPHLQPFAFDEANSGDLIIVHCAVVKGDTPISLKWLFEGRHLEVGDGVGITALGDRVSALTIPAVRGDHAGEYACVADNPAGSARHSAHLKVNVPPRWILEPTDKAFAQGSDARVECKADGFPKPQVTWKRAAGDTPGDYTDLKLSNPDISVEDGTLSINNIQKTNEGYYLCEAVNGIGSGLSAVILISVQAPPQFEIKLRNQTARRGEPAVLQCEAQGEKPIGILWNMNNKRLDTKSDPRYTIREEILANGVLSDLSIKRTERSDSALFTCVATNAFGSDDTSINMIVQEVPEVPYGLKVLDKSGRSVQLSWAAPYDGNSPIKRYVIEYKISKGSWETDIDRVLVPGSQQNVAGVYNLRPATTYHLRIVAENEIGTSDPSDMVTIITAEEAPTGPPTSVKVDALDQHTLKVTWKPPPREDWNGEILGYYVGYRQSADKPYMFETVEFSKEDGKEHHHLQIVNLKTYTQYGVVVQAFNKVGSGPMSEERRQHTAEGVPEQPPHDTTCTTLTSQTIRVSWMSPPLSAANGVITGYKVIYGPSDTWYDENSKDTKITSSSETILHGLKKYTNYSMQVLAFTSGGDGVKSAPIHCQTEQDGNFKNYSTHLNKYAKAYLFE</sequence>
<comment type="caution">
    <text evidence="13">The sequence shown here is derived from an EMBL/GenBank/DDBJ whole genome shotgun (WGS) entry which is preliminary data.</text>
</comment>
<evidence type="ECO:0000256" key="8">
    <source>
        <dbReference type="ARBA" id="ARBA00023157"/>
    </source>
</evidence>
<dbReference type="InterPro" id="IPR013098">
    <property type="entry name" value="Ig_I-set"/>
</dbReference>
<feature type="domain" description="Ig-like" evidence="11">
    <location>
        <begin position="998"/>
        <end position="1089"/>
    </location>
</feature>
<dbReference type="InterPro" id="IPR003598">
    <property type="entry name" value="Ig_sub2"/>
</dbReference>
<dbReference type="FunFam" id="2.60.40.10:FF:000017">
    <property type="entry name" value="Down syndrome cell adhesion molecule b"/>
    <property type="match status" value="10"/>
</dbReference>
<evidence type="ECO:0000256" key="1">
    <source>
        <dbReference type="ARBA" id="ARBA00004167"/>
    </source>
</evidence>
<dbReference type="FunFam" id="2.60.40.10:FF:000333">
    <property type="entry name" value="Down syndrome cell adhesion molecule"/>
    <property type="match status" value="1"/>
</dbReference>
<dbReference type="GO" id="GO:0007156">
    <property type="term" value="P:homophilic cell adhesion via plasma membrane adhesion molecules"/>
    <property type="evidence" value="ECO:0007669"/>
    <property type="project" value="TreeGrafter"/>
</dbReference>
<protein>
    <submittedName>
        <fullName evidence="13">Down syndrome cell adhesion molecule-like protein</fullName>
    </submittedName>
</protein>
<evidence type="ECO:0000256" key="3">
    <source>
        <dbReference type="ARBA" id="ARBA00022729"/>
    </source>
</evidence>
<dbReference type="CDD" id="cd00063">
    <property type="entry name" value="FN3"/>
    <property type="match status" value="3"/>
</dbReference>
<proteinExistence type="predicted"/>
<keyword evidence="8" id="KW-1015">Disulfide bond</keyword>
<dbReference type="GO" id="GO:0030424">
    <property type="term" value="C:axon"/>
    <property type="evidence" value="ECO:0007669"/>
    <property type="project" value="TreeGrafter"/>
</dbReference>
<dbReference type="SMART" id="SM00408">
    <property type="entry name" value="IGc2"/>
    <property type="match status" value="13"/>
</dbReference>